<name>A0A506U644_9HYPH</name>
<dbReference type="GO" id="GO:0051539">
    <property type="term" value="F:4 iron, 4 sulfur cluster binding"/>
    <property type="evidence" value="ECO:0007669"/>
    <property type="project" value="UniProtKB-KW"/>
</dbReference>
<dbReference type="Pfam" id="PF03167">
    <property type="entry name" value="UDG"/>
    <property type="match status" value="1"/>
</dbReference>
<keyword evidence="6" id="KW-0479">Metal-binding</keyword>
<gene>
    <name evidence="14" type="ORF">FJU11_06200</name>
</gene>
<keyword evidence="5" id="KW-0004">4Fe-4S</keyword>
<evidence type="ECO:0000256" key="1">
    <source>
        <dbReference type="ARBA" id="ARBA00001400"/>
    </source>
</evidence>
<reference evidence="14 15" key="1">
    <citation type="submission" date="2019-06" db="EMBL/GenBank/DDBJ databases">
        <authorList>
            <person name="Li M."/>
        </authorList>
    </citation>
    <scope>NUCLEOTIDE SEQUENCE [LARGE SCALE GENOMIC DNA]</scope>
    <source>
        <strain evidence="14 15">BGMRC6574</strain>
    </source>
</reference>
<dbReference type="NCBIfam" id="TIGR00758">
    <property type="entry name" value="UDG_fam4"/>
    <property type="match status" value="1"/>
</dbReference>
<feature type="region of interest" description="Disordered" evidence="12">
    <location>
        <begin position="47"/>
        <end position="92"/>
    </location>
</feature>
<feature type="domain" description="Uracil-DNA glycosylase-like" evidence="13">
    <location>
        <begin position="142"/>
        <end position="292"/>
    </location>
</feature>
<keyword evidence="15" id="KW-1185">Reference proteome</keyword>
<keyword evidence="10" id="KW-0411">Iron-sulfur</keyword>
<dbReference type="InterPro" id="IPR051536">
    <property type="entry name" value="UDG_Type-4/5"/>
</dbReference>
<keyword evidence="9" id="KW-0408">Iron</keyword>
<evidence type="ECO:0000256" key="4">
    <source>
        <dbReference type="ARBA" id="ARBA00019403"/>
    </source>
</evidence>
<organism evidence="14 15">
    <name type="scientific">Pararhizobium mangrovi</name>
    <dbReference type="NCBI Taxonomy" id="2590452"/>
    <lineage>
        <taxon>Bacteria</taxon>
        <taxon>Pseudomonadati</taxon>
        <taxon>Pseudomonadota</taxon>
        <taxon>Alphaproteobacteria</taxon>
        <taxon>Hyphomicrobiales</taxon>
        <taxon>Rhizobiaceae</taxon>
        <taxon>Rhizobium/Agrobacterium group</taxon>
        <taxon>Pararhizobium</taxon>
    </lineage>
</organism>
<sequence length="302" mass="32903">MTDVRELAAAELEAVLRFYADAGVDCMLDDAPVDRFAEHLARREVRPGISAASGPDTASAQPVRTEARPSQAAARQPGTQIDRAGATTPTADRMDITAIPDENAVLDARAAAAEAQTLEDLRGAIAAFEGCNLRHSAKSVVFADGNPKADIMFVGEAPGREEDIQGLPFVGRAGQLFDRMLAAIDLDRTNVYITNMLPWRPPGNRNPTAHEIELCRPFVERHIVLAAPRMIVFLGNIANKALMNTNKGILSMRGTWGEYDLGDRTIPAMPTLHPAYLLRNPAHKRLAWQDLLAIRLKLSDLP</sequence>
<dbReference type="GO" id="GO:0006281">
    <property type="term" value="P:DNA repair"/>
    <property type="evidence" value="ECO:0007669"/>
    <property type="project" value="UniProtKB-KW"/>
</dbReference>
<evidence type="ECO:0000256" key="12">
    <source>
        <dbReference type="SAM" id="MobiDB-lite"/>
    </source>
</evidence>
<proteinExistence type="inferred from homology"/>
<comment type="caution">
    <text evidence="14">The sequence shown here is derived from an EMBL/GenBank/DDBJ whole genome shotgun (WGS) entry which is preliminary data.</text>
</comment>
<keyword evidence="8" id="KW-0378">Hydrolase</keyword>
<evidence type="ECO:0000259" key="13">
    <source>
        <dbReference type="SMART" id="SM00986"/>
    </source>
</evidence>
<comment type="catalytic activity">
    <reaction evidence="1">
        <text>Hydrolyzes single-stranded DNA or mismatched double-stranded DNA and polynucleotides, releasing free uracil.</text>
        <dbReference type="EC" id="3.2.2.27"/>
    </reaction>
</comment>
<dbReference type="SMART" id="SM00987">
    <property type="entry name" value="UreE_C"/>
    <property type="match status" value="1"/>
</dbReference>
<dbReference type="Proteomes" id="UP000320314">
    <property type="component" value="Unassembled WGS sequence"/>
</dbReference>
<evidence type="ECO:0000256" key="8">
    <source>
        <dbReference type="ARBA" id="ARBA00022801"/>
    </source>
</evidence>
<dbReference type="GO" id="GO:0046872">
    <property type="term" value="F:metal ion binding"/>
    <property type="evidence" value="ECO:0007669"/>
    <property type="project" value="UniProtKB-KW"/>
</dbReference>
<dbReference type="AlphaFoldDB" id="A0A506U644"/>
<evidence type="ECO:0000256" key="11">
    <source>
        <dbReference type="ARBA" id="ARBA00023204"/>
    </source>
</evidence>
<dbReference type="InterPro" id="IPR036895">
    <property type="entry name" value="Uracil-DNA_glycosylase-like_sf"/>
</dbReference>
<evidence type="ECO:0000313" key="15">
    <source>
        <dbReference type="Proteomes" id="UP000320314"/>
    </source>
</evidence>
<keyword evidence="7" id="KW-0227">DNA damage</keyword>
<evidence type="ECO:0000256" key="6">
    <source>
        <dbReference type="ARBA" id="ARBA00022723"/>
    </source>
</evidence>
<dbReference type="SMART" id="SM00986">
    <property type="entry name" value="UDG"/>
    <property type="match status" value="1"/>
</dbReference>
<dbReference type="RefSeq" id="WP_141166171.1">
    <property type="nucleotide sequence ID" value="NZ_VHLH01000008.1"/>
</dbReference>
<comment type="similarity">
    <text evidence="2">Belongs to the uracil-DNA glycosylase (UDG) superfamily. Type 4 (UDGa) family.</text>
</comment>
<evidence type="ECO:0000256" key="2">
    <source>
        <dbReference type="ARBA" id="ARBA00006521"/>
    </source>
</evidence>
<dbReference type="Gene3D" id="3.40.470.10">
    <property type="entry name" value="Uracil-DNA glycosylase-like domain"/>
    <property type="match status" value="1"/>
</dbReference>
<evidence type="ECO:0000256" key="9">
    <source>
        <dbReference type="ARBA" id="ARBA00023004"/>
    </source>
</evidence>
<protein>
    <recommendedName>
        <fullName evidence="4">Type-4 uracil-DNA glycosylase</fullName>
        <ecNumber evidence="3">3.2.2.27</ecNumber>
    </recommendedName>
</protein>
<dbReference type="PANTHER" id="PTHR33693">
    <property type="entry name" value="TYPE-5 URACIL-DNA GLYCOSYLASE"/>
    <property type="match status" value="1"/>
</dbReference>
<evidence type="ECO:0000256" key="7">
    <source>
        <dbReference type="ARBA" id="ARBA00022763"/>
    </source>
</evidence>
<dbReference type="GO" id="GO:0004844">
    <property type="term" value="F:uracil DNA N-glycosylase activity"/>
    <property type="evidence" value="ECO:0007669"/>
    <property type="project" value="UniProtKB-EC"/>
</dbReference>
<dbReference type="OrthoDB" id="5290748at2"/>
<dbReference type="PANTHER" id="PTHR33693:SF1">
    <property type="entry name" value="TYPE-4 URACIL-DNA GLYCOSYLASE"/>
    <property type="match status" value="1"/>
</dbReference>
<dbReference type="EMBL" id="VHLH01000008">
    <property type="protein sequence ID" value="TPW29862.1"/>
    <property type="molecule type" value="Genomic_DNA"/>
</dbReference>
<dbReference type="InterPro" id="IPR005122">
    <property type="entry name" value="Uracil-DNA_glycosylase-like"/>
</dbReference>
<evidence type="ECO:0000313" key="14">
    <source>
        <dbReference type="EMBL" id="TPW29862.1"/>
    </source>
</evidence>
<accession>A0A506U644</accession>
<dbReference type="CDD" id="cd10030">
    <property type="entry name" value="UDG-F4_TTUDGA_SPO1dp_like"/>
    <property type="match status" value="1"/>
</dbReference>
<dbReference type="InterPro" id="IPR005273">
    <property type="entry name" value="Ura-DNA_glyco_family4"/>
</dbReference>
<dbReference type="SUPFAM" id="SSF52141">
    <property type="entry name" value="Uracil-DNA glycosylase-like"/>
    <property type="match status" value="1"/>
</dbReference>
<dbReference type="EC" id="3.2.2.27" evidence="3"/>
<evidence type="ECO:0000256" key="3">
    <source>
        <dbReference type="ARBA" id="ARBA00012030"/>
    </source>
</evidence>
<keyword evidence="11" id="KW-0234">DNA repair</keyword>
<evidence type="ECO:0000256" key="10">
    <source>
        <dbReference type="ARBA" id="ARBA00023014"/>
    </source>
</evidence>
<evidence type="ECO:0000256" key="5">
    <source>
        <dbReference type="ARBA" id="ARBA00022485"/>
    </source>
</evidence>